<gene>
    <name evidence="1" type="ORF">XAT740_LOCUS42594</name>
</gene>
<dbReference type="AlphaFoldDB" id="A0A815WCU6"/>
<reference evidence="1" key="1">
    <citation type="submission" date="2021-02" db="EMBL/GenBank/DDBJ databases">
        <authorList>
            <person name="Nowell W R."/>
        </authorList>
    </citation>
    <scope>NUCLEOTIDE SEQUENCE</scope>
</reference>
<name>A0A815WCU6_ADIRI</name>
<organism evidence="1 2">
    <name type="scientific">Adineta ricciae</name>
    <name type="common">Rotifer</name>
    <dbReference type="NCBI Taxonomy" id="249248"/>
    <lineage>
        <taxon>Eukaryota</taxon>
        <taxon>Metazoa</taxon>
        <taxon>Spiralia</taxon>
        <taxon>Gnathifera</taxon>
        <taxon>Rotifera</taxon>
        <taxon>Eurotatoria</taxon>
        <taxon>Bdelloidea</taxon>
        <taxon>Adinetida</taxon>
        <taxon>Adinetidae</taxon>
        <taxon>Adineta</taxon>
    </lineage>
</organism>
<dbReference type="Proteomes" id="UP000663828">
    <property type="component" value="Unassembled WGS sequence"/>
</dbReference>
<protein>
    <submittedName>
        <fullName evidence="1">Uncharacterized protein</fullName>
    </submittedName>
</protein>
<evidence type="ECO:0000313" key="2">
    <source>
        <dbReference type="Proteomes" id="UP000663828"/>
    </source>
</evidence>
<dbReference type="EMBL" id="CAJNOR010005128">
    <property type="protein sequence ID" value="CAF1547021.1"/>
    <property type="molecule type" value="Genomic_DNA"/>
</dbReference>
<accession>A0A815WCU6</accession>
<keyword evidence="2" id="KW-1185">Reference proteome</keyword>
<comment type="caution">
    <text evidence="1">The sequence shown here is derived from an EMBL/GenBank/DDBJ whole genome shotgun (WGS) entry which is preliminary data.</text>
</comment>
<evidence type="ECO:0000313" key="1">
    <source>
        <dbReference type="EMBL" id="CAF1547021.1"/>
    </source>
</evidence>
<sequence>MYTSDELAADDGRRDNTAVELSYGQVKKTNKIALNLRGLTPSYKAYKEVLARPDIQALVHEAEKGRIKDYDQALQLDQICERRPSA</sequence>
<proteinExistence type="predicted"/>